<dbReference type="OMA" id="FMGINRT"/>
<accession>A0A1X2H370</accession>
<dbReference type="OrthoDB" id="361242at2759"/>
<comment type="function">
    <text evidence="7">Component of the SMC5-SMC6 complex, that promotes sister chromatid alignment after DNA damage and facilitates double-stranded DNA breaks (DSBs) repair via homologous recombination between sister chromatids.</text>
</comment>
<feature type="compositionally biased region" description="Acidic residues" evidence="8">
    <location>
        <begin position="44"/>
        <end position="66"/>
    </location>
</feature>
<keyword evidence="6 7" id="KW-0539">Nucleus</keyword>
<evidence type="ECO:0000259" key="9">
    <source>
        <dbReference type="Pfam" id="PF08743"/>
    </source>
</evidence>
<dbReference type="GO" id="GO:0030915">
    <property type="term" value="C:Smc5-Smc6 complex"/>
    <property type="evidence" value="ECO:0007669"/>
    <property type="project" value="UniProtKB-UniRule"/>
</dbReference>
<dbReference type="Pfam" id="PF08743">
    <property type="entry name" value="Nse4_C"/>
    <property type="match status" value="1"/>
</dbReference>
<gene>
    <name evidence="11" type="ORF">BCR43DRAFT_527522</name>
</gene>
<dbReference type="FunCoup" id="A0A1X2H370">
    <property type="interactions" value="272"/>
</dbReference>
<comment type="subcellular location">
    <subcellularLocation>
        <location evidence="1 7">Nucleus</location>
    </subcellularLocation>
</comment>
<feature type="domain" description="Nse4/EID protein Nse3/MAGE-binding" evidence="10">
    <location>
        <begin position="143"/>
        <end position="183"/>
    </location>
</feature>
<proteinExistence type="inferred from homology"/>
<evidence type="ECO:0000256" key="8">
    <source>
        <dbReference type="SAM" id="MobiDB-lite"/>
    </source>
</evidence>
<comment type="subunit">
    <text evidence="7">Component of the SMC5-SMC6 complex.</text>
</comment>
<comment type="caution">
    <text evidence="11">The sequence shown here is derived from an EMBL/GenBank/DDBJ whole genome shotgun (WGS) entry which is preliminary data.</text>
</comment>
<feature type="region of interest" description="Disordered" evidence="8">
    <location>
        <begin position="1"/>
        <end position="91"/>
    </location>
</feature>
<evidence type="ECO:0000256" key="3">
    <source>
        <dbReference type="ARBA" id="ARBA00022763"/>
    </source>
</evidence>
<dbReference type="InterPro" id="IPR029225">
    <property type="entry name" value="Nse4_Nse3-bd"/>
</dbReference>
<evidence type="ECO:0000313" key="12">
    <source>
        <dbReference type="Proteomes" id="UP000242180"/>
    </source>
</evidence>
<dbReference type="GO" id="GO:0005634">
    <property type="term" value="C:nucleus"/>
    <property type="evidence" value="ECO:0007669"/>
    <property type="project" value="UniProtKB-SubCell"/>
</dbReference>
<dbReference type="Proteomes" id="UP000242180">
    <property type="component" value="Unassembled WGS sequence"/>
</dbReference>
<evidence type="ECO:0000256" key="7">
    <source>
        <dbReference type="RuleBase" id="RU365071"/>
    </source>
</evidence>
<dbReference type="EMBL" id="MCGN01000010">
    <property type="protein sequence ID" value="ORY92260.1"/>
    <property type="molecule type" value="Genomic_DNA"/>
</dbReference>
<dbReference type="AlphaFoldDB" id="A0A1X2H370"/>
<reference evidence="11 12" key="1">
    <citation type="submission" date="2016-07" db="EMBL/GenBank/DDBJ databases">
        <title>Pervasive Adenine N6-methylation of Active Genes in Fungi.</title>
        <authorList>
            <consortium name="DOE Joint Genome Institute"/>
            <person name="Mondo S.J."/>
            <person name="Dannebaum R.O."/>
            <person name="Kuo R.C."/>
            <person name="Labutti K."/>
            <person name="Haridas S."/>
            <person name="Kuo A."/>
            <person name="Salamov A."/>
            <person name="Ahrendt S.R."/>
            <person name="Lipzen A."/>
            <person name="Sullivan W."/>
            <person name="Andreopoulos W.B."/>
            <person name="Clum A."/>
            <person name="Lindquist E."/>
            <person name="Daum C."/>
            <person name="Ramamoorthy G.K."/>
            <person name="Gryganskyi A."/>
            <person name="Culley D."/>
            <person name="Magnuson J.K."/>
            <person name="James T.Y."/>
            <person name="O'Malley M.A."/>
            <person name="Stajich J.E."/>
            <person name="Spatafora J.W."/>
            <person name="Visel A."/>
            <person name="Grigoriev I.V."/>
        </authorList>
    </citation>
    <scope>NUCLEOTIDE SEQUENCE [LARGE SCALE GENOMIC DNA]</scope>
    <source>
        <strain evidence="11 12">NRRL 2496</strain>
    </source>
</reference>
<evidence type="ECO:0000256" key="1">
    <source>
        <dbReference type="ARBA" id="ARBA00004123"/>
    </source>
</evidence>
<dbReference type="GO" id="GO:0006281">
    <property type="term" value="P:DNA repair"/>
    <property type="evidence" value="ECO:0007669"/>
    <property type="project" value="UniProtKB-UniRule"/>
</dbReference>
<sequence length="377" mass="43163">MALSESGEASSSRAVREQPSYSEEEEEEEDEEAMHSAEEHLSIEADEEEDENDQDDEEEEEIDPDYDTLTQQINQNTDRKKYDPSQDKAERRAVRKAYRNLISNTEGHRRDFTQTKNKGLQETLLKADDIFSKVRNPTEATLDSRLLTLAAEIQTQKARNMRLDFQLFSVDEFVTKVASFGSGDLEDAFEERELDWKKIGMRSATYGKRAHSMDFMLGPLSVEKKQRKITRSVRLVKNKEDLVQPDKLEGGDLQQQENETSKNVSKIYQILDDHGPVNYLEFITNPESFSQTVENTFYVSFLIRTGVAQIDDSSGQPMLNTCEKPSANELAEGLSRTQKVINIDMALWKSIIETYGIRTSLIPTRPKQQAMGTGKWY</sequence>
<dbReference type="InterPro" id="IPR014854">
    <property type="entry name" value="Nse4_C"/>
</dbReference>
<dbReference type="PANTHER" id="PTHR16140:SF0">
    <property type="entry name" value="NON-STRUCTURAL MAINTENANCE OF CHROMOSOMES ELEMENT 4"/>
    <property type="match status" value="1"/>
</dbReference>
<keyword evidence="5 7" id="KW-0234">DNA repair</keyword>
<keyword evidence="12" id="KW-1185">Reference proteome</keyword>
<feature type="domain" description="Non-structural maintenance of chromosome element 4 C-terminal" evidence="9">
    <location>
        <begin position="276"/>
        <end position="362"/>
    </location>
</feature>
<evidence type="ECO:0000256" key="5">
    <source>
        <dbReference type="ARBA" id="ARBA00023204"/>
    </source>
</evidence>
<feature type="compositionally biased region" description="Acidic residues" evidence="8">
    <location>
        <begin position="22"/>
        <end position="32"/>
    </location>
</feature>
<protein>
    <recommendedName>
        <fullName evidence="7">Non-structural maintenance of chromosomes element 4</fullName>
    </recommendedName>
</protein>
<feature type="compositionally biased region" description="Basic and acidic residues" evidence="8">
    <location>
        <begin position="77"/>
        <end position="91"/>
    </location>
</feature>
<comment type="similarity">
    <text evidence="2 7">Belongs to the NSE4 family.</text>
</comment>
<evidence type="ECO:0000256" key="4">
    <source>
        <dbReference type="ARBA" id="ARBA00023172"/>
    </source>
</evidence>
<name>A0A1X2H370_SYNRA</name>
<evidence type="ECO:0000256" key="2">
    <source>
        <dbReference type="ARBA" id="ARBA00008997"/>
    </source>
</evidence>
<keyword evidence="4 7" id="KW-0233">DNA recombination</keyword>
<dbReference type="GO" id="GO:0006310">
    <property type="term" value="P:DNA recombination"/>
    <property type="evidence" value="ECO:0007669"/>
    <property type="project" value="UniProtKB-UniRule"/>
</dbReference>
<evidence type="ECO:0000313" key="11">
    <source>
        <dbReference type="EMBL" id="ORY92260.1"/>
    </source>
</evidence>
<dbReference type="InParanoid" id="A0A1X2H370"/>
<feature type="compositionally biased region" description="Basic and acidic residues" evidence="8">
    <location>
        <begin position="33"/>
        <end position="43"/>
    </location>
</feature>
<keyword evidence="3 7" id="KW-0227">DNA damage</keyword>
<dbReference type="InterPro" id="IPR027786">
    <property type="entry name" value="Nse4/EID"/>
</dbReference>
<evidence type="ECO:0000256" key="6">
    <source>
        <dbReference type="ARBA" id="ARBA00023242"/>
    </source>
</evidence>
<organism evidence="11 12">
    <name type="scientific">Syncephalastrum racemosum</name>
    <name type="common">Filamentous fungus</name>
    <dbReference type="NCBI Taxonomy" id="13706"/>
    <lineage>
        <taxon>Eukaryota</taxon>
        <taxon>Fungi</taxon>
        <taxon>Fungi incertae sedis</taxon>
        <taxon>Mucoromycota</taxon>
        <taxon>Mucoromycotina</taxon>
        <taxon>Mucoromycetes</taxon>
        <taxon>Mucorales</taxon>
        <taxon>Syncephalastraceae</taxon>
        <taxon>Syncephalastrum</taxon>
    </lineage>
</organism>
<dbReference type="Pfam" id="PF15412">
    <property type="entry name" value="Nse4-Nse3_bdg"/>
    <property type="match status" value="1"/>
</dbReference>
<dbReference type="PANTHER" id="PTHR16140">
    <property type="entry name" value="NON-STRUCTURAL MAINTENANCE OF CHROMOSOMES ELEMENT 4"/>
    <property type="match status" value="1"/>
</dbReference>
<dbReference type="STRING" id="13706.A0A1X2H370"/>
<evidence type="ECO:0000259" key="10">
    <source>
        <dbReference type="Pfam" id="PF15412"/>
    </source>
</evidence>